<dbReference type="AlphaFoldDB" id="A0A1H3VWD8"/>
<evidence type="ECO:0000256" key="1">
    <source>
        <dbReference type="SAM" id="SignalP"/>
    </source>
</evidence>
<feature type="signal peptide" evidence="1">
    <location>
        <begin position="1"/>
        <end position="23"/>
    </location>
</feature>
<dbReference type="STRING" id="908615.SAMN05421540_101311"/>
<accession>A0A1H3VWD8</accession>
<keyword evidence="1" id="KW-0732">Signal</keyword>
<evidence type="ECO:0008006" key="4">
    <source>
        <dbReference type="Google" id="ProtNLM"/>
    </source>
</evidence>
<dbReference type="Gene3D" id="2.50.20.10">
    <property type="entry name" value="Lipoprotein localisation LolA/LolB/LppX"/>
    <property type="match status" value="1"/>
</dbReference>
<dbReference type="RefSeq" id="WP_093238453.1">
    <property type="nucleotide sequence ID" value="NZ_FNQF01000001.1"/>
</dbReference>
<keyword evidence="3" id="KW-1185">Reference proteome</keyword>
<dbReference type="InterPro" id="IPR025634">
    <property type="entry name" value="DUF4292"/>
</dbReference>
<dbReference type="Proteomes" id="UP000198820">
    <property type="component" value="Unassembled WGS sequence"/>
</dbReference>
<feature type="chain" id="PRO_5011592936" description="DUF4292 domain-containing protein" evidence="1">
    <location>
        <begin position="24"/>
        <end position="251"/>
    </location>
</feature>
<reference evidence="2 3" key="1">
    <citation type="submission" date="2016-10" db="EMBL/GenBank/DDBJ databases">
        <authorList>
            <person name="de Groot N.N."/>
        </authorList>
    </citation>
    <scope>NUCLEOTIDE SEQUENCE [LARGE SCALE GENOMIC DNA]</scope>
    <source>
        <strain evidence="2 3">DSM 23581</strain>
    </source>
</reference>
<gene>
    <name evidence="2" type="ORF">SAMN05421540_101311</name>
</gene>
<evidence type="ECO:0000313" key="3">
    <source>
        <dbReference type="Proteomes" id="UP000198820"/>
    </source>
</evidence>
<dbReference type="EMBL" id="FNQF01000001">
    <property type="protein sequence ID" value="SDZ79070.1"/>
    <property type="molecule type" value="Genomic_DNA"/>
</dbReference>
<dbReference type="PROSITE" id="PS51257">
    <property type="entry name" value="PROKAR_LIPOPROTEIN"/>
    <property type="match status" value="1"/>
</dbReference>
<name>A0A1H3VWD8_9FLAO</name>
<evidence type="ECO:0000313" key="2">
    <source>
        <dbReference type="EMBL" id="SDZ79070.1"/>
    </source>
</evidence>
<proteinExistence type="predicted"/>
<protein>
    <recommendedName>
        <fullName evidence="4">DUF4292 domain-containing protein</fullName>
    </recommendedName>
</protein>
<organism evidence="2 3">
    <name type="scientific">Psychroflexus halocasei</name>
    <dbReference type="NCBI Taxonomy" id="908615"/>
    <lineage>
        <taxon>Bacteria</taxon>
        <taxon>Pseudomonadati</taxon>
        <taxon>Bacteroidota</taxon>
        <taxon>Flavobacteriia</taxon>
        <taxon>Flavobacteriales</taxon>
        <taxon>Flavobacteriaceae</taxon>
        <taxon>Psychroflexus</taxon>
    </lineage>
</organism>
<dbReference type="Pfam" id="PF14125">
    <property type="entry name" value="DUF4292"/>
    <property type="match status" value="1"/>
</dbReference>
<sequence>MRKYISFILVFTFVLTSCGTKKAASDLDKPVSERVALKNFEKNSPAFESISGKMKVSYESEKDAQSLSINYRILKDEKIWLSAKVMGLVSVAKVLITPEKVQYYEKLDKTYFDGDFRIAKEYLGLEIDFEQIQNLLIGRNLEPLKKKHMYYSENAYLNISELQNFLIFTAKISASDFLLAEQGLSQQDRDLKVFYKDYRQDKNNYFPNEIVILAKENDDLVKIKLDYKSRSLNQKLSFPYSVPSSYKPAKL</sequence>